<sequence>MIFLNFIAMDFETAAPARASACSIALTVVKNDIITDELYSLINPETDFNWRNVKVHGIHEQDVADAPTFPELWPVLEQFFRPDQLVVAHNANFDNSVLKKTLERYELGRLPYQTLDTLKTSKSFYPEYANHKLNTICDNLGIELEHHHNALDDSRACANILLHEENQFGIDAISSFIRQAG</sequence>
<evidence type="ECO:0000256" key="3">
    <source>
        <dbReference type="ARBA" id="ARBA00022705"/>
    </source>
</evidence>
<evidence type="ECO:0000313" key="10">
    <source>
        <dbReference type="Proteomes" id="UP000051859"/>
    </source>
</evidence>
<evidence type="ECO:0000259" key="8">
    <source>
        <dbReference type="SMART" id="SM00479"/>
    </source>
</evidence>
<accession>A0A0R2KZ34</accession>
<evidence type="ECO:0000313" key="9">
    <source>
        <dbReference type="EMBL" id="KRN94787.1"/>
    </source>
</evidence>
<dbReference type="Pfam" id="PF00929">
    <property type="entry name" value="RNase_T"/>
    <property type="match status" value="1"/>
</dbReference>
<dbReference type="SMART" id="SM00479">
    <property type="entry name" value="EXOIII"/>
    <property type="match status" value="1"/>
</dbReference>
<keyword evidence="1" id="KW-0808">Transferase</keyword>
<comment type="caution">
    <text evidence="9">The sequence shown here is derived from an EMBL/GenBank/DDBJ whole genome shotgun (WGS) entry which is preliminary data.</text>
</comment>
<dbReference type="PATRIC" id="fig|331679.3.peg.1074"/>
<dbReference type="AlphaFoldDB" id="A0A0R2KZ34"/>
<dbReference type="GO" id="GO:0006260">
    <property type="term" value="P:DNA replication"/>
    <property type="evidence" value="ECO:0007669"/>
    <property type="project" value="UniProtKB-KW"/>
</dbReference>
<keyword evidence="6 9" id="KW-0239">DNA-directed DNA polymerase</keyword>
<protein>
    <recommendedName>
        <fullName evidence="7">DNA polymerase III polC-type</fullName>
    </recommendedName>
</protein>
<reference evidence="9 10" key="1">
    <citation type="journal article" date="2015" name="Genome Announc.">
        <title>Expanding the biotechnology potential of lactobacilli through comparative genomics of 213 strains and associated genera.</title>
        <authorList>
            <person name="Sun Z."/>
            <person name="Harris H.M."/>
            <person name="McCann A."/>
            <person name="Guo C."/>
            <person name="Argimon S."/>
            <person name="Zhang W."/>
            <person name="Yang X."/>
            <person name="Jeffery I.B."/>
            <person name="Cooney J.C."/>
            <person name="Kagawa T.F."/>
            <person name="Liu W."/>
            <person name="Song Y."/>
            <person name="Salvetti E."/>
            <person name="Wrobel A."/>
            <person name="Rasinkangas P."/>
            <person name="Parkhill J."/>
            <person name="Rea M.C."/>
            <person name="O'Sullivan O."/>
            <person name="Ritari J."/>
            <person name="Douillard F.P."/>
            <person name="Paul Ross R."/>
            <person name="Yang R."/>
            <person name="Briner A.E."/>
            <person name="Felis G.E."/>
            <person name="de Vos W.M."/>
            <person name="Barrangou R."/>
            <person name="Klaenhammer T.R."/>
            <person name="Caufield P.W."/>
            <person name="Cui Y."/>
            <person name="Zhang H."/>
            <person name="O'Toole P.W."/>
        </authorList>
    </citation>
    <scope>NUCLEOTIDE SEQUENCE [LARGE SCALE GENOMIC DNA]</scope>
    <source>
        <strain evidence="9 10">DSM 18001</strain>
    </source>
</reference>
<keyword evidence="10" id="KW-1185">Reference proteome</keyword>
<keyword evidence="4" id="KW-0540">Nuclease</keyword>
<dbReference type="InterPro" id="IPR013520">
    <property type="entry name" value="Ribonucl_H"/>
</dbReference>
<dbReference type="InterPro" id="IPR036397">
    <property type="entry name" value="RNaseH_sf"/>
</dbReference>
<keyword evidence="3" id="KW-0235">DNA replication</keyword>
<feature type="domain" description="Exonuclease" evidence="8">
    <location>
        <begin position="5"/>
        <end position="170"/>
    </location>
</feature>
<dbReference type="PANTHER" id="PTHR30231:SF42">
    <property type="entry name" value="EXONUCLEASE"/>
    <property type="match status" value="1"/>
</dbReference>
<evidence type="ECO:0000256" key="5">
    <source>
        <dbReference type="ARBA" id="ARBA00022839"/>
    </source>
</evidence>
<dbReference type="Gene3D" id="3.30.420.10">
    <property type="entry name" value="Ribonuclease H-like superfamily/Ribonuclease H"/>
    <property type="match status" value="1"/>
</dbReference>
<evidence type="ECO:0000256" key="4">
    <source>
        <dbReference type="ARBA" id="ARBA00022722"/>
    </source>
</evidence>
<organism evidence="9 10">
    <name type="scientific">Pediococcus stilesii</name>
    <dbReference type="NCBI Taxonomy" id="331679"/>
    <lineage>
        <taxon>Bacteria</taxon>
        <taxon>Bacillati</taxon>
        <taxon>Bacillota</taxon>
        <taxon>Bacilli</taxon>
        <taxon>Lactobacillales</taxon>
        <taxon>Lactobacillaceae</taxon>
        <taxon>Pediococcus</taxon>
    </lineage>
</organism>
<dbReference type="GO" id="GO:0003676">
    <property type="term" value="F:nucleic acid binding"/>
    <property type="evidence" value="ECO:0007669"/>
    <property type="project" value="InterPro"/>
</dbReference>
<dbReference type="CDD" id="cd06130">
    <property type="entry name" value="DNA_pol_III_epsilon_like"/>
    <property type="match status" value="1"/>
</dbReference>
<evidence type="ECO:0000256" key="6">
    <source>
        <dbReference type="ARBA" id="ARBA00022932"/>
    </source>
</evidence>
<name>A0A0R2KZ34_9LACO</name>
<dbReference type="STRING" id="331679.IV81_GL001064"/>
<evidence type="ECO:0000256" key="1">
    <source>
        <dbReference type="ARBA" id="ARBA00022679"/>
    </source>
</evidence>
<dbReference type="GO" id="GO:0005829">
    <property type="term" value="C:cytosol"/>
    <property type="evidence" value="ECO:0007669"/>
    <property type="project" value="TreeGrafter"/>
</dbReference>
<keyword evidence="5" id="KW-0269">Exonuclease</keyword>
<keyword evidence="2" id="KW-0548">Nucleotidyltransferase</keyword>
<dbReference type="PANTHER" id="PTHR30231">
    <property type="entry name" value="DNA POLYMERASE III SUBUNIT EPSILON"/>
    <property type="match status" value="1"/>
</dbReference>
<dbReference type="SUPFAM" id="SSF53098">
    <property type="entry name" value="Ribonuclease H-like"/>
    <property type="match status" value="1"/>
</dbReference>
<dbReference type="FunFam" id="3.30.420.10:FF:000045">
    <property type="entry name" value="3'-5' exonuclease DinG"/>
    <property type="match status" value="1"/>
</dbReference>
<dbReference type="InterPro" id="IPR012337">
    <property type="entry name" value="RNaseH-like_sf"/>
</dbReference>
<dbReference type="GO" id="GO:0008408">
    <property type="term" value="F:3'-5' exonuclease activity"/>
    <property type="evidence" value="ECO:0007669"/>
    <property type="project" value="TreeGrafter"/>
</dbReference>
<evidence type="ECO:0000256" key="2">
    <source>
        <dbReference type="ARBA" id="ARBA00022695"/>
    </source>
</evidence>
<proteinExistence type="predicted"/>
<keyword evidence="5" id="KW-0378">Hydrolase</keyword>
<dbReference type="GO" id="GO:0003887">
    <property type="term" value="F:DNA-directed DNA polymerase activity"/>
    <property type="evidence" value="ECO:0007669"/>
    <property type="project" value="UniProtKB-KW"/>
</dbReference>
<evidence type="ECO:0000256" key="7">
    <source>
        <dbReference type="ARBA" id="ARBA00070925"/>
    </source>
</evidence>
<dbReference type="Proteomes" id="UP000051859">
    <property type="component" value="Unassembled WGS sequence"/>
</dbReference>
<gene>
    <name evidence="9" type="ORF">IV81_GL001064</name>
</gene>
<dbReference type="EMBL" id="JQBX01000003">
    <property type="protein sequence ID" value="KRN94787.1"/>
    <property type="molecule type" value="Genomic_DNA"/>
</dbReference>